<reference evidence="2 3" key="1">
    <citation type="submission" date="2020-10" db="EMBL/GenBank/DDBJ databases">
        <title>Connecting structure to function with the recovery of over 1000 high-quality activated sludge metagenome-assembled genomes encoding full-length rRNA genes using long-read sequencing.</title>
        <authorList>
            <person name="Singleton C.M."/>
            <person name="Petriglieri F."/>
            <person name="Kristensen J.M."/>
            <person name="Kirkegaard R.H."/>
            <person name="Michaelsen T.Y."/>
            <person name="Andersen M.H."/>
            <person name="Karst S.M."/>
            <person name="Dueholm M.S."/>
            <person name="Nielsen P.H."/>
            <person name="Albertsen M."/>
        </authorList>
    </citation>
    <scope>NUCLEOTIDE SEQUENCE [LARGE SCALE GENOMIC DNA]</scope>
    <source>
        <strain evidence="2">EsbW_18-Q3-R4-48_BATAC.463</strain>
    </source>
</reference>
<evidence type="ECO:0000259" key="1">
    <source>
        <dbReference type="Pfam" id="PF02486"/>
    </source>
</evidence>
<dbReference type="Proteomes" id="UP000739411">
    <property type="component" value="Unassembled WGS sequence"/>
</dbReference>
<dbReference type="GO" id="GO:0003743">
    <property type="term" value="F:translation initiation factor activity"/>
    <property type="evidence" value="ECO:0007669"/>
    <property type="project" value="UniProtKB-KW"/>
</dbReference>
<dbReference type="Pfam" id="PF02486">
    <property type="entry name" value="Rep_trans"/>
    <property type="match status" value="1"/>
</dbReference>
<accession>A0A935K7L1</accession>
<comment type="caution">
    <text evidence="2">The sequence shown here is derived from an EMBL/GenBank/DDBJ whole genome shotgun (WGS) entry which is preliminary data.</text>
</comment>
<gene>
    <name evidence="2" type="ORF">IPJ38_00220</name>
</gene>
<dbReference type="EMBL" id="JADJMS010000002">
    <property type="protein sequence ID" value="MBK7413786.1"/>
    <property type="molecule type" value="Genomic_DNA"/>
</dbReference>
<name>A0A935K7L1_9RHOO</name>
<dbReference type="AlphaFoldDB" id="A0A935K7L1"/>
<keyword evidence="2" id="KW-0648">Protein biosynthesis</keyword>
<dbReference type="InterPro" id="IPR003491">
    <property type="entry name" value="REP-like_C"/>
</dbReference>
<protein>
    <submittedName>
        <fullName evidence="2">Replication initiation factor domain-containing protein</fullName>
    </submittedName>
</protein>
<evidence type="ECO:0000313" key="2">
    <source>
        <dbReference type="EMBL" id="MBK7413786.1"/>
    </source>
</evidence>
<keyword evidence="2" id="KW-0396">Initiation factor</keyword>
<organism evidence="2 3">
    <name type="scientific">Candidatus Dechloromonas phosphorivorans</name>
    <dbReference type="NCBI Taxonomy" id="2899244"/>
    <lineage>
        <taxon>Bacteria</taxon>
        <taxon>Pseudomonadati</taxon>
        <taxon>Pseudomonadota</taxon>
        <taxon>Betaproteobacteria</taxon>
        <taxon>Rhodocyclales</taxon>
        <taxon>Azonexaceae</taxon>
        <taxon>Dechloromonas</taxon>
    </lineage>
</organism>
<proteinExistence type="predicted"/>
<evidence type="ECO:0000313" key="3">
    <source>
        <dbReference type="Proteomes" id="UP000739411"/>
    </source>
</evidence>
<sequence>MHLSFLRGHQDVRQFIDQLLRIPGINISHAKNRGKGFNGYERSYDLGDFGARFGYIGQAGTALLSLPGQACAAIADWAPVVELLRDQYGARITRWDGAVDDFLGTHPVDWAVERYLGGDFTNGGNKPSCRQAGNWIEPDGTGRTFYIGKRKNGKMIRIYEKGMQTGQAWHPWVRYEVELHNVDRVVPWDVLFNPGQYVAGAFPKALSWVNEEMSRIRTIQEEGSLAYQHLVNCAAIAYGPLVNVMLEVEGSSEAVVKKLRKPGVPARLAFPVDPFTQG</sequence>
<feature type="domain" description="Replication initiation protein-like C-terminal" evidence="1">
    <location>
        <begin position="91"/>
        <end position="254"/>
    </location>
</feature>